<name>A0AAE9YH69_9ACTN</name>
<evidence type="ECO:0000256" key="1">
    <source>
        <dbReference type="SAM" id="MobiDB-lite"/>
    </source>
</evidence>
<evidence type="ECO:0000259" key="3">
    <source>
        <dbReference type="Pfam" id="PF13946"/>
    </source>
</evidence>
<dbReference type="InterPro" id="IPR006311">
    <property type="entry name" value="TAT_signal"/>
</dbReference>
<dbReference type="Proteomes" id="UP001216390">
    <property type="component" value="Chromosome"/>
</dbReference>
<feature type="chain" id="PRO_5042291989" evidence="2">
    <location>
        <begin position="35"/>
        <end position="294"/>
    </location>
</feature>
<dbReference type="EMBL" id="CP116942">
    <property type="protein sequence ID" value="WCO68417.1"/>
    <property type="molecule type" value="Genomic_DNA"/>
</dbReference>
<evidence type="ECO:0000256" key="2">
    <source>
        <dbReference type="SAM" id="SignalP"/>
    </source>
</evidence>
<reference evidence="4" key="1">
    <citation type="submission" date="2023-01" db="EMBL/GenBank/DDBJ databases">
        <title>The diversity of Class Acidimicrobiia in South China Sea sediment environments and the proposal of Iamia marina sp. nov., a novel species of the genus Iamia.</title>
        <authorList>
            <person name="He Y."/>
            <person name="Tian X."/>
        </authorList>
    </citation>
    <scope>NUCLEOTIDE SEQUENCE</scope>
    <source>
        <strain evidence="4">DSM 19957</strain>
    </source>
</reference>
<evidence type="ECO:0000313" key="4">
    <source>
        <dbReference type="EMBL" id="WCO68417.1"/>
    </source>
</evidence>
<keyword evidence="2" id="KW-0732">Signal</keyword>
<dbReference type="Pfam" id="PF13946">
    <property type="entry name" value="DUF4214"/>
    <property type="match status" value="2"/>
</dbReference>
<dbReference type="KEGG" id="ima:PO878_06710"/>
<evidence type="ECO:0000313" key="5">
    <source>
        <dbReference type="Proteomes" id="UP001216390"/>
    </source>
</evidence>
<protein>
    <submittedName>
        <fullName evidence="4">DUF4214 domain-containing protein</fullName>
    </submittedName>
</protein>
<dbReference type="InterPro" id="IPR025282">
    <property type="entry name" value="DUF4214"/>
</dbReference>
<feature type="domain" description="DUF4214" evidence="3">
    <location>
        <begin position="55"/>
        <end position="103"/>
    </location>
</feature>
<keyword evidence="5" id="KW-1185">Reference proteome</keyword>
<proteinExistence type="predicted"/>
<feature type="domain" description="DUF4214" evidence="3">
    <location>
        <begin position="146"/>
        <end position="216"/>
    </location>
</feature>
<feature type="signal peptide" evidence="2">
    <location>
        <begin position="1"/>
        <end position="34"/>
    </location>
</feature>
<organism evidence="4 5">
    <name type="scientific">Iamia majanohamensis</name>
    <dbReference type="NCBI Taxonomy" id="467976"/>
    <lineage>
        <taxon>Bacteria</taxon>
        <taxon>Bacillati</taxon>
        <taxon>Actinomycetota</taxon>
        <taxon>Acidimicrobiia</taxon>
        <taxon>Acidimicrobiales</taxon>
        <taxon>Iamiaceae</taxon>
        <taxon>Iamia</taxon>
    </lineage>
</organism>
<accession>A0AAE9YH69</accession>
<gene>
    <name evidence="4" type="ORF">PO878_06710</name>
</gene>
<feature type="region of interest" description="Disordered" evidence="1">
    <location>
        <begin position="266"/>
        <end position="294"/>
    </location>
</feature>
<dbReference type="AlphaFoldDB" id="A0AAE9YH69"/>
<dbReference type="RefSeq" id="WP_272737934.1">
    <property type="nucleotide sequence ID" value="NZ_CP116942.1"/>
</dbReference>
<dbReference type="PROSITE" id="PS51318">
    <property type="entry name" value="TAT"/>
    <property type="match status" value="1"/>
</dbReference>
<sequence length="294" mass="31822">MSTPTQPRRRLAAVAGLVLAAGLLAGPLASTSGAQPSVGVAEGAPPVACPAPEGNARFVRFIYLNILFRCPDAAGSAYWTDRLDSGYSRSAFTLAIDMSSENLVNNNVVPLYGGILQRDPTPAEVTDGVAEIRRLQWDGQLIARLFSSDEFYDGLDAPPGAERDEQWLTIGYNNILDRDPDPAGAAYYLGLMGSPSTAASRNRVATILEKSGENAQGWVFGAFFAGLNRPPDQAGFQYWTQWLRGPGQWRAFKMWTLILSSNEGYNRAQTQPSPEMLRSRVHPEGRVGKADLAG</sequence>
<feature type="compositionally biased region" description="Basic and acidic residues" evidence="1">
    <location>
        <begin position="277"/>
        <end position="294"/>
    </location>
</feature>